<name>A0A5D8ZAW8_9GAMM</name>
<sequence>MGRPIRFASAFLPLAMAVALPVAAGQVYTWKDARGVTHYADAPPAGQTMKARTFGERPVPPTAPKAVANSDCSNARSNFTLLQGTARVGVDDNKDGKIDRELTAAERAARLKVAEGQVELYCEKPAADAVTTRKG</sequence>
<accession>A0A5D8ZAW8</accession>
<reference evidence="3 4" key="1">
    <citation type="submission" date="2019-08" db="EMBL/GenBank/DDBJ databases">
        <title>Draft genome sequence of Lysobacter sp. UKS-15.</title>
        <authorList>
            <person name="Im W.-T."/>
        </authorList>
    </citation>
    <scope>NUCLEOTIDE SEQUENCE [LARGE SCALE GENOMIC DNA]</scope>
    <source>
        <strain evidence="3 4">UKS-15</strain>
    </source>
</reference>
<evidence type="ECO:0000259" key="2">
    <source>
        <dbReference type="Pfam" id="PF13511"/>
    </source>
</evidence>
<gene>
    <name evidence="3" type="ORF">FW784_02350</name>
</gene>
<feature type="domain" description="DUF4124" evidence="2">
    <location>
        <begin position="14"/>
        <end position="68"/>
    </location>
</feature>
<feature type="chain" id="PRO_5022823789" evidence="1">
    <location>
        <begin position="25"/>
        <end position="135"/>
    </location>
</feature>
<dbReference type="Pfam" id="PF13511">
    <property type="entry name" value="DUF4124"/>
    <property type="match status" value="1"/>
</dbReference>
<dbReference type="InterPro" id="IPR025392">
    <property type="entry name" value="DUF4124"/>
</dbReference>
<keyword evidence="4" id="KW-1185">Reference proteome</keyword>
<dbReference type="OrthoDB" id="7068596at2"/>
<evidence type="ECO:0000313" key="3">
    <source>
        <dbReference type="EMBL" id="TZF91262.1"/>
    </source>
</evidence>
<keyword evidence="1" id="KW-0732">Signal</keyword>
<dbReference type="RefSeq" id="WP_149351752.1">
    <property type="nucleotide sequence ID" value="NZ_VTRV01000013.1"/>
</dbReference>
<evidence type="ECO:0000256" key="1">
    <source>
        <dbReference type="SAM" id="SignalP"/>
    </source>
</evidence>
<dbReference type="EMBL" id="VTRV01000013">
    <property type="protein sequence ID" value="TZF91262.1"/>
    <property type="molecule type" value="Genomic_DNA"/>
</dbReference>
<dbReference type="AlphaFoldDB" id="A0A5D8ZAW8"/>
<proteinExistence type="predicted"/>
<protein>
    <submittedName>
        <fullName evidence="3">DUF4124 domain-containing protein</fullName>
    </submittedName>
</protein>
<evidence type="ECO:0000313" key="4">
    <source>
        <dbReference type="Proteomes" id="UP000323164"/>
    </source>
</evidence>
<feature type="signal peptide" evidence="1">
    <location>
        <begin position="1"/>
        <end position="24"/>
    </location>
</feature>
<organism evidence="3 4">
    <name type="scientific">Cognatilysobacter lacus</name>
    <dbReference type="NCBI Taxonomy" id="1643323"/>
    <lineage>
        <taxon>Bacteria</taxon>
        <taxon>Pseudomonadati</taxon>
        <taxon>Pseudomonadota</taxon>
        <taxon>Gammaproteobacteria</taxon>
        <taxon>Lysobacterales</taxon>
        <taxon>Lysobacteraceae</taxon>
        <taxon>Cognatilysobacter</taxon>
    </lineage>
</organism>
<comment type="caution">
    <text evidence="3">The sequence shown here is derived from an EMBL/GenBank/DDBJ whole genome shotgun (WGS) entry which is preliminary data.</text>
</comment>
<dbReference type="Proteomes" id="UP000323164">
    <property type="component" value="Unassembled WGS sequence"/>
</dbReference>